<sequence>MILLKGLTIGAEVKTRLNTRQFSSEPTTVLGKVEVEKEKQDDALADLSNLLGQLKDMAVDMGSEIERTR</sequence>
<dbReference type="Proteomes" id="UP001140949">
    <property type="component" value="Unassembled WGS sequence"/>
</dbReference>
<comment type="similarity">
    <text evidence="1">Belongs to the SNAP-25 family.</text>
</comment>
<gene>
    <name evidence="2" type="ORF">M6B38_321915</name>
</gene>
<name>A0AAX6HC12_IRIPA</name>
<reference evidence="2" key="2">
    <citation type="submission" date="2023-04" db="EMBL/GenBank/DDBJ databases">
        <authorList>
            <person name="Bruccoleri R.E."/>
            <person name="Oakeley E.J."/>
            <person name="Faust A.-M."/>
            <person name="Dessus-Babus S."/>
            <person name="Altorfer M."/>
            <person name="Burckhardt D."/>
            <person name="Oertli M."/>
            <person name="Naumann U."/>
            <person name="Petersen F."/>
            <person name="Wong J."/>
        </authorList>
    </citation>
    <scope>NUCLEOTIDE SEQUENCE</scope>
    <source>
        <strain evidence="2">GSM-AAB239-AS_SAM_17_03QT</strain>
        <tissue evidence="2">Leaf</tissue>
    </source>
</reference>
<dbReference type="EMBL" id="JANAVB010010833">
    <property type="protein sequence ID" value="KAJ6838121.1"/>
    <property type="molecule type" value="Genomic_DNA"/>
</dbReference>
<protein>
    <submittedName>
        <fullName evidence="2">SNAP25 homologous protein SNAP33-like</fullName>
    </submittedName>
</protein>
<evidence type="ECO:0000313" key="3">
    <source>
        <dbReference type="Proteomes" id="UP001140949"/>
    </source>
</evidence>
<organism evidence="2 3">
    <name type="scientific">Iris pallida</name>
    <name type="common">Sweet iris</name>
    <dbReference type="NCBI Taxonomy" id="29817"/>
    <lineage>
        <taxon>Eukaryota</taxon>
        <taxon>Viridiplantae</taxon>
        <taxon>Streptophyta</taxon>
        <taxon>Embryophyta</taxon>
        <taxon>Tracheophyta</taxon>
        <taxon>Spermatophyta</taxon>
        <taxon>Magnoliopsida</taxon>
        <taxon>Liliopsida</taxon>
        <taxon>Asparagales</taxon>
        <taxon>Iridaceae</taxon>
        <taxon>Iridoideae</taxon>
        <taxon>Irideae</taxon>
        <taxon>Iris</taxon>
    </lineage>
</organism>
<dbReference type="SUPFAM" id="SSF58038">
    <property type="entry name" value="SNARE fusion complex"/>
    <property type="match status" value="1"/>
</dbReference>
<keyword evidence="3" id="KW-1185">Reference proteome</keyword>
<dbReference type="Gene3D" id="1.20.5.110">
    <property type="match status" value="1"/>
</dbReference>
<comment type="caution">
    <text evidence="2">The sequence shown here is derived from an EMBL/GenBank/DDBJ whole genome shotgun (WGS) entry which is preliminary data.</text>
</comment>
<evidence type="ECO:0000256" key="1">
    <source>
        <dbReference type="ARBA" id="ARBA00009480"/>
    </source>
</evidence>
<evidence type="ECO:0000313" key="2">
    <source>
        <dbReference type="EMBL" id="KAJ6838121.1"/>
    </source>
</evidence>
<dbReference type="PANTHER" id="PTHR19305">
    <property type="entry name" value="SYNAPTOSOMAL ASSOCIATED PROTEIN"/>
    <property type="match status" value="1"/>
</dbReference>
<reference evidence="2" key="1">
    <citation type="journal article" date="2023" name="GigaByte">
        <title>Genome assembly of the bearded iris, Iris pallida Lam.</title>
        <authorList>
            <person name="Bruccoleri R.E."/>
            <person name="Oakeley E.J."/>
            <person name="Faust A.M.E."/>
            <person name="Altorfer M."/>
            <person name="Dessus-Babus S."/>
            <person name="Burckhardt D."/>
            <person name="Oertli M."/>
            <person name="Naumann U."/>
            <person name="Petersen F."/>
            <person name="Wong J."/>
        </authorList>
    </citation>
    <scope>NUCLEOTIDE SEQUENCE</scope>
    <source>
        <strain evidence="2">GSM-AAB239-AS_SAM_17_03QT</strain>
    </source>
</reference>
<accession>A0AAX6HC12</accession>
<dbReference type="GO" id="GO:0005886">
    <property type="term" value="C:plasma membrane"/>
    <property type="evidence" value="ECO:0007669"/>
    <property type="project" value="TreeGrafter"/>
</dbReference>
<proteinExistence type="inferred from homology"/>
<dbReference type="AlphaFoldDB" id="A0AAX6HC12"/>
<dbReference type="PANTHER" id="PTHR19305:SF9">
    <property type="entry name" value="SYNAPTOSOMAL-ASSOCIATED PROTEIN 29"/>
    <property type="match status" value="1"/>
</dbReference>